<keyword evidence="1" id="KW-1133">Transmembrane helix</keyword>
<dbReference type="Pfam" id="PF13229">
    <property type="entry name" value="Beta_helix"/>
    <property type="match status" value="1"/>
</dbReference>
<dbReference type="NCBIfam" id="TIGR03804">
    <property type="entry name" value="para_beta_helix"/>
    <property type="match status" value="1"/>
</dbReference>
<evidence type="ECO:0000313" key="3">
    <source>
        <dbReference type="EMBL" id="GAH44995.1"/>
    </source>
</evidence>
<evidence type="ECO:0000259" key="2">
    <source>
        <dbReference type="Pfam" id="PF13229"/>
    </source>
</evidence>
<dbReference type="EMBL" id="BARU01007419">
    <property type="protein sequence ID" value="GAH44995.1"/>
    <property type="molecule type" value="Genomic_DNA"/>
</dbReference>
<name>X1GJK3_9ZZZZ</name>
<gene>
    <name evidence="3" type="ORF">S03H2_14613</name>
</gene>
<proteinExistence type="predicted"/>
<dbReference type="AlphaFoldDB" id="X1GJK3"/>
<accession>X1GJK3</accession>
<comment type="caution">
    <text evidence="3">The sequence shown here is derived from an EMBL/GenBank/DDBJ whole genome shotgun (WGS) entry which is preliminary data.</text>
</comment>
<dbReference type="SMART" id="SM00710">
    <property type="entry name" value="PbH1"/>
    <property type="match status" value="5"/>
</dbReference>
<sequence length="189" mass="20423">MKVFYRIRNRQTNTTTRRIKQNITYNVITGNTASFNNLSGISLSTNSDEVLISNNDASNNEEHGIFVYGCTNVAIVSNTANNNKMNGITLDTSDGNFIYSNTANGNVNGTNLLSSNNNIIAGNTFLNNIYCYNETNSNNNLFYDNICTAPITPSPGLDPFILGLIIGLAIGLGALAAVVILSLVRGRKE</sequence>
<dbReference type="InterPro" id="IPR022441">
    <property type="entry name" value="Para_beta_helix_rpt-2"/>
</dbReference>
<dbReference type="Gene3D" id="2.160.20.10">
    <property type="entry name" value="Single-stranded right-handed beta-helix, Pectin lyase-like"/>
    <property type="match status" value="1"/>
</dbReference>
<organism evidence="3">
    <name type="scientific">marine sediment metagenome</name>
    <dbReference type="NCBI Taxonomy" id="412755"/>
    <lineage>
        <taxon>unclassified sequences</taxon>
        <taxon>metagenomes</taxon>
        <taxon>ecological metagenomes</taxon>
    </lineage>
</organism>
<dbReference type="SUPFAM" id="SSF51126">
    <property type="entry name" value="Pectin lyase-like"/>
    <property type="match status" value="1"/>
</dbReference>
<protein>
    <recommendedName>
        <fullName evidence="2">Right handed beta helix domain-containing protein</fullName>
    </recommendedName>
</protein>
<dbReference type="InterPro" id="IPR039448">
    <property type="entry name" value="Beta_helix"/>
</dbReference>
<keyword evidence="1" id="KW-0812">Transmembrane</keyword>
<reference evidence="3" key="1">
    <citation type="journal article" date="2014" name="Front. Microbiol.">
        <title>High frequency of phylogenetically diverse reductive dehalogenase-homologous genes in deep subseafloor sedimentary metagenomes.</title>
        <authorList>
            <person name="Kawai M."/>
            <person name="Futagami T."/>
            <person name="Toyoda A."/>
            <person name="Takaki Y."/>
            <person name="Nishi S."/>
            <person name="Hori S."/>
            <person name="Arai W."/>
            <person name="Tsubouchi T."/>
            <person name="Morono Y."/>
            <person name="Uchiyama I."/>
            <person name="Ito T."/>
            <person name="Fujiyama A."/>
            <person name="Inagaki F."/>
            <person name="Takami H."/>
        </authorList>
    </citation>
    <scope>NUCLEOTIDE SEQUENCE</scope>
    <source>
        <strain evidence="3">Expedition CK06-06</strain>
    </source>
</reference>
<dbReference type="InterPro" id="IPR011050">
    <property type="entry name" value="Pectin_lyase_fold/virulence"/>
</dbReference>
<dbReference type="InterPro" id="IPR006626">
    <property type="entry name" value="PbH1"/>
</dbReference>
<keyword evidence="1" id="KW-0472">Membrane</keyword>
<dbReference type="InterPro" id="IPR012334">
    <property type="entry name" value="Pectin_lyas_fold"/>
</dbReference>
<feature type="transmembrane region" description="Helical" evidence="1">
    <location>
        <begin position="160"/>
        <end position="184"/>
    </location>
</feature>
<feature type="domain" description="Right handed beta helix" evidence="2">
    <location>
        <begin position="21"/>
        <end position="125"/>
    </location>
</feature>
<evidence type="ECO:0000256" key="1">
    <source>
        <dbReference type="SAM" id="Phobius"/>
    </source>
</evidence>